<reference evidence="3" key="1">
    <citation type="journal article" date="2019" name="Int. J. Syst. Evol. Microbiol.">
        <title>The Global Catalogue of Microorganisms (GCM) 10K type strain sequencing project: providing services to taxonomists for standard genome sequencing and annotation.</title>
        <authorList>
            <consortium name="The Broad Institute Genomics Platform"/>
            <consortium name="The Broad Institute Genome Sequencing Center for Infectious Disease"/>
            <person name="Wu L."/>
            <person name="Ma J."/>
        </authorList>
    </citation>
    <scope>NUCLEOTIDE SEQUENCE [LARGE SCALE GENOMIC DNA]</scope>
    <source>
        <strain evidence="3">CGMCC 1.7003</strain>
    </source>
</reference>
<sequence>MKTNLPLYPSAILELQTDRRLAGRESICCKALTKQQQLLDEQRKLRQINQLLLLALAQADAVNAGITQALLRQKCIAQYDELTGAPNRRVMQDRIQQIINANARRQQIFALLFIDLDHFKPINDRYGHVLGDKVLQQVVSRLHQMIRASDTLSRQGGDEFLLLLPEVTDCQAVCVIAEKLLQTLSRVYTVDGHQLALSASIGIALFPEDGTCFTSLVSKADSAMYRAKRQGGNCYSH</sequence>
<accession>A0ABQ3KTB1</accession>
<dbReference type="RefSeq" id="WP_189429379.1">
    <property type="nucleotide sequence ID" value="NZ_BNAO01000001.1"/>
</dbReference>
<dbReference type="InterPro" id="IPR043128">
    <property type="entry name" value="Rev_trsase/Diguanyl_cyclase"/>
</dbReference>
<evidence type="ECO:0000259" key="1">
    <source>
        <dbReference type="PROSITE" id="PS50887"/>
    </source>
</evidence>
<dbReference type="CDD" id="cd01949">
    <property type="entry name" value="GGDEF"/>
    <property type="match status" value="1"/>
</dbReference>
<evidence type="ECO:0000313" key="2">
    <source>
        <dbReference type="EMBL" id="GHG59920.1"/>
    </source>
</evidence>
<dbReference type="PANTHER" id="PTHR46663">
    <property type="entry name" value="DIGUANYLATE CYCLASE DGCT-RELATED"/>
    <property type="match status" value="1"/>
</dbReference>
<dbReference type="SUPFAM" id="SSF55073">
    <property type="entry name" value="Nucleotide cyclase"/>
    <property type="match status" value="1"/>
</dbReference>
<dbReference type="SMART" id="SM00267">
    <property type="entry name" value="GGDEF"/>
    <property type="match status" value="1"/>
</dbReference>
<dbReference type="PROSITE" id="PS50887">
    <property type="entry name" value="GGDEF"/>
    <property type="match status" value="1"/>
</dbReference>
<evidence type="ECO:0000313" key="3">
    <source>
        <dbReference type="Proteomes" id="UP000659697"/>
    </source>
</evidence>
<dbReference type="Proteomes" id="UP000659697">
    <property type="component" value="Unassembled WGS sequence"/>
</dbReference>
<dbReference type="Pfam" id="PF00990">
    <property type="entry name" value="GGDEF"/>
    <property type="match status" value="1"/>
</dbReference>
<gene>
    <name evidence="2" type="ORF">GCM10010919_02880</name>
</gene>
<protein>
    <recommendedName>
        <fullName evidence="1">GGDEF domain-containing protein</fullName>
    </recommendedName>
</protein>
<comment type="caution">
    <text evidence="2">The sequence shown here is derived from an EMBL/GenBank/DDBJ whole genome shotgun (WGS) entry which is preliminary data.</text>
</comment>
<name>A0ABQ3KTB1_9ALTE</name>
<feature type="domain" description="GGDEF" evidence="1">
    <location>
        <begin position="107"/>
        <end position="237"/>
    </location>
</feature>
<organism evidence="2 3">
    <name type="scientific">Alishewanella longhuensis</name>
    <dbReference type="NCBI Taxonomy" id="1091037"/>
    <lineage>
        <taxon>Bacteria</taxon>
        <taxon>Pseudomonadati</taxon>
        <taxon>Pseudomonadota</taxon>
        <taxon>Gammaproteobacteria</taxon>
        <taxon>Alteromonadales</taxon>
        <taxon>Alteromonadaceae</taxon>
        <taxon>Alishewanella</taxon>
    </lineage>
</organism>
<dbReference type="EMBL" id="BNAO01000001">
    <property type="protein sequence ID" value="GHG59920.1"/>
    <property type="molecule type" value="Genomic_DNA"/>
</dbReference>
<dbReference type="InterPro" id="IPR029787">
    <property type="entry name" value="Nucleotide_cyclase"/>
</dbReference>
<dbReference type="PANTHER" id="PTHR46663:SF2">
    <property type="entry name" value="GGDEF DOMAIN-CONTAINING PROTEIN"/>
    <property type="match status" value="1"/>
</dbReference>
<dbReference type="InterPro" id="IPR052163">
    <property type="entry name" value="DGC-Regulatory_Protein"/>
</dbReference>
<keyword evidence="3" id="KW-1185">Reference proteome</keyword>
<dbReference type="InterPro" id="IPR000160">
    <property type="entry name" value="GGDEF_dom"/>
</dbReference>
<dbReference type="NCBIfam" id="TIGR00254">
    <property type="entry name" value="GGDEF"/>
    <property type="match status" value="1"/>
</dbReference>
<dbReference type="Gene3D" id="3.30.70.270">
    <property type="match status" value="1"/>
</dbReference>
<proteinExistence type="predicted"/>